<proteinExistence type="predicted"/>
<feature type="coiled-coil region" evidence="1">
    <location>
        <begin position="70"/>
        <end position="97"/>
    </location>
</feature>
<protein>
    <recommendedName>
        <fullName evidence="3">Chaperone modulatory protein CbpM</fullName>
    </recommendedName>
</protein>
<gene>
    <name evidence="2" type="ORF">LCGC14_0023450</name>
</gene>
<evidence type="ECO:0008006" key="3">
    <source>
        <dbReference type="Google" id="ProtNLM"/>
    </source>
</evidence>
<keyword evidence="1" id="KW-0175">Coiled coil</keyword>
<dbReference type="Pfam" id="PF13591">
    <property type="entry name" value="MerR_2"/>
    <property type="match status" value="1"/>
</dbReference>
<dbReference type="AlphaFoldDB" id="A0A0F9YFE1"/>
<dbReference type="Gene3D" id="1.10.1660.10">
    <property type="match status" value="1"/>
</dbReference>
<reference evidence="2" key="1">
    <citation type="journal article" date="2015" name="Nature">
        <title>Complex archaea that bridge the gap between prokaryotes and eukaryotes.</title>
        <authorList>
            <person name="Spang A."/>
            <person name="Saw J.H."/>
            <person name="Jorgensen S.L."/>
            <person name="Zaremba-Niedzwiedzka K."/>
            <person name="Martijn J."/>
            <person name="Lind A.E."/>
            <person name="van Eijk R."/>
            <person name="Schleper C."/>
            <person name="Guy L."/>
            <person name="Ettema T.J."/>
        </authorList>
    </citation>
    <scope>NUCLEOTIDE SEQUENCE</scope>
</reference>
<organism evidence="2">
    <name type="scientific">marine sediment metagenome</name>
    <dbReference type="NCBI Taxonomy" id="412755"/>
    <lineage>
        <taxon>unclassified sequences</taxon>
        <taxon>metagenomes</taxon>
        <taxon>ecological metagenomes</taxon>
    </lineage>
</organism>
<dbReference type="EMBL" id="LAZR01000004">
    <property type="protein sequence ID" value="KKO10862.1"/>
    <property type="molecule type" value="Genomic_DNA"/>
</dbReference>
<name>A0A0F9YFE1_9ZZZZ</name>
<evidence type="ECO:0000313" key="2">
    <source>
        <dbReference type="EMBL" id="KKO10862.1"/>
    </source>
</evidence>
<accession>A0A0F9YFE1</accession>
<evidence type="ECO:0000256" key="1">
    <source>
        <dbReference type="SAM" id="Coils"/>
    </source>
</evidence>
<sequence>MDIHITLQEVCSSTGLSRETVIDIVDHGIVEPQGDRPELWRFDDQCLCIVQRARRLREDLELNWQGIALVIELLEHRDRLKTENEALLRRLQRFDSHQS</sequence>
<comment type="caution">
    <text evidence="2">The sequence shown here is derived from an EMBL/GenBank/DDBJ whole genome shotgun (WGS) entry which is preliminary data.</text>
</comment>